<evidence type="ECO:0000256" key="3">
    <source>
        <dbReference type="ARBA" id="ARBA00022705"/>
    </source>
</evidence>
<dbReference type="Pfam" id="PF21960">
    <property type="entry name" value="RCF1-5-like_lid"/>
    <property type="match status" value="1"/>
</dbReference>
<dbReference type="CDD" id="cd00009">
    <property type="entry name" value="AAA"/>
    <property type="match status" value="1"/>
</dbReference>
<sequence length="353" mass="40040">MSLWVDKHRPKSLDKLDYHDGLTQQLQRVAASGDFPHLLVYGPSGAGKKTRIVALLRELYGPGVEKLKVDLRQFVTPSNRKLEVSIVSSNYHIELTPSDVGSYDRVIVTDLIKEIAQTQQVDSSAKRPFKVVILNEADGLTREAQAALRRTMEKYMANLRVILCTESTSKIIAPIRSRCLLVRVAAPEVDEMRKVIYKVCKKEGMTIPEAFATRLAEAANGNLRRAILMLEAARIQQYPFEDNQEIAITDWERVIKDMAMDILGEQSPARLMKVRGTFYELLSHCIPPDIILKYLAFELMKNVDGQIKLEIVQAAAQFEHRLRMGNKAIFHLEAFVARFMSVYKAYLMEIGMA</sequence>
<reference evidence="9 10" key="1">
    <citation type="submission" date="2009-08" db="EMBL/GenBank/DDBJ databases">
        <title>The Genome Sequence of Spizellomyces punctatus strain DAOM BR117.</title>
        <authorList>
            <consortium name="The Broad Institute Genome Sequencing Platform"/>
            <person name="Russ C."/>
            <person name="Cuomo C."/>
            <person name="Shea T."/>
            <person name="Young S.K."/>
            <person name="Zeng Q."/>
            <person name="Koehrsen M."/>
            <person name="Haas B."/>
            <person name="Borodovsky M."/>
            <person name="Guigo R."/>
            <person name="Alvarado L."/>
            <person name="Berlin A."/>
            <person name="Bochicchio J."/>
            <person name="Borenstein D."/>
            <person name="Chapman S."/>
            <person name="Chen Z."/>
            <person name="Engels R."/>
            <person name="Freedman E."/>
            <person name="Gellesch M."/>
            <person name="Goldberg J."/>
            <person name="Griggs A."/>
            <person name="Gujja S."/>
            <person name="Heiman D."/>
            <person name="Hepburn T."/>
            <person name="Howarth C."/>
            <person name="Jen D."/>
            <person name="Larson L."/>
            <person name="Lewis B."/>
            <person name="Mehta T."/>
            <person name="Park D."/>
            <person name="Pearson M."/>
            <person name="Roberts A."/>
            <person name="Saif S."/>
            <person name="Shenoy N."/>
            <person name="Sisk P."/>
            <person name="Stolte C."/>
            <person name="Sykes S."/>
            <person name="Thomson T."/>
            <person name="Walk T."/>
            <person name="White J."/>
            <person name="Yandava C."/>
            <person name="Burger G."/>
            <person name="Gray M.W."/>
            <person name="Holland P.W.H."/>
            <person name="King N."/>
            <person name="Lang F.B.F."/>
            <person name="Roger A.J."/>
            <person name="Ruiz-Trillo I."/>
            <person name="Lander E."/>
            <person name="Nusbaum C."/>
        </authorList>
    </citation>
    <scope>NUCLEOTIDE SEQUENCE [LARGE SCALE GENOMIC DNA]</scope>
    <source>
        <strain evidence="9 10">DAOM BR117</strain>
    </source>
</reference>
<comment type="similarity">
    <text evidence="2">Belongs to the activator 1 small subunits family.</text>
</comment>
<dbReference type="PANTHER" id="PTHR11669:SF1">
    <property type="entry name" value="REPLICATION FACTOR C SUBUNIT 3"/>
    <property type="match status" value="1"/>
</dbReference>
<dbReference type="GO" id="GO:0006281">
    <property type="term" value="P:DNA repair"/>
    <property type="evidence" value="ECO:0007669"/>
    <property type="project" value="UniProtKB-ARBA"/>
</dbReference>
<dbReference type="InterPro" id="IPR027417">
    <property type="entry name" value="P-loop_NTPase"/>
</dbReference>
<dbReference type="InterPro" id="IPR047854">
    <property type="entry name" value="RFC_lid"/>
</dbReference>
<dbReference type="Gene3D" id="3.40.50.300">
    <property type="entry name" value="P-loop containing nucleotide triphosphate hydrolases"/>
    <property type="match status" value="1"/>
</dbReference>
<dbReference type="eggNOG" id="KOG2035">
    <property type="taxonomic scope" value="Eukaryota"/>
</dbReference>
<gene>
    <name evidence="9" type="ORF">SPPG_04703</name>
</gene>
<keyword evidence="6" id="KW-0539">Nucleus</keyword>
<evidence type="ECO:0000256" key="4">
    <source>
        <dbReference type="ARBA" id="ARBA00022741"/>
    </source>
</evidence>
<dbReference type="GO" id="GO:0031389">
    <property type="term" value="C:Rad17 RFC-like complex"/>
    <property type="evidence" value="ECO:0007669"/>
    <property type="project" value="TreeGrafter"/>
</dbReference>
<dbReference type="Pfam" id="PF13177">
    <property type="entry name" value="DNA_pol3_delta2"/>
    <property type="match status" value="1"/>
</dbReference>
<dbReference type="GO" id="GO:0003677">
    <property type="term" value="F:DNA binding"/>
    <property type="evidence" value="ECO:0007669"/>
    <property type="project" value="InterPro"/>
</dbReference>
<evidence type="ECO:0000313" key="10">
    <source>
        <dbReference type="Proteomes" id="UP000053201"/>
    </source>
</evidence>
<dbReference type="FunFam" id="1.20.272.10:FF:000002">
    <property type="entry name" value="Replication factor C subunit 3"/>
    <property type="match status" value="1"/>
</dbReference>
<dbReference type="RefSeq" id="XP_016608418.1">
    <property type="nucleotide sequence ID" value="XM_016752934.1"/>
</dbReference>
<dbReference type="InterPro" id="IPR008921">
    <property type="entry name" value="DNA_pol3_clamp-load_cplx_C"/>
</dbReference>
<dbReference type="InterPro" id="IPR003593">
    <property type="entry name" value="AAA+_ATPase"/>
</dbReference>
<dbReference type="SUPFAM" id="SSF52540">
    <property type="entry name" value="P-loop containing nucleoside triphosphate hydrolases"/>
    <property type="match status" value="1"/>
</dbReference>
<dbReference type="VEuPathDB" id="FungiDB:SPPG_04703"/>
<dbReference type="SUPFAM" id="SSF48019">
    <property type="entry name" value="post-AAA+ oligomerization domain-like"/>
    <property type="match status" value="1"/>
</dbReference>
<name>A0A0L0HHT2_SPIPD</name>
<dbReference type="GO" id="GO:0005663">
    <property type="term" value="C:DNA replication factor C complex"/>
    <property type="evidence" value="ECO:0007669"/>
    <property type="project" value="TreeGrafter"/>
</dbReference>
<dbReference type="AlphaFoldDB" id="A0A0L0HHT2"/>
<dbReference type="PANTHER" id="PTHR11669">
    <property type="entry name" value="REPLICATION FACTOR C / DNA POLYMERASE III GAMMA-TAU SUBUNIT"/>
    <property type="match status" value="1"/>
</dbReference>
<dbReference type="InParanoid" id="A0A0L0HHT2"/>
<dbReference type="GO" id="GO:0005524">
    <property type="term" value="F:ATP binding"/>
    <property type="evidence" value="ECO:0007669"/>
    <property type="project" value="UniProtKB-KW"/>
</dbReference>
<dbReference type="OrthoDB" id="761538at2759"/>
<dbReference type="CDD" id="cd18140">
    <property type="entry name" value="HLD_clamp_RFC"/>
    <property type="match status" value="1"/>
</dbReference>
<dbReference type="Pfam" id="PF22534">
    <property type="entry name" value="RFC_C"/>
    <property type="match status" value="1"/>
</dbReference>
<keyword evidence="10" id="KW-1185">Reference proteome</keyword>
<dbReference type="FunFam" id="1.10.8.60:FF:000030">
    <property type="entry name" value="replication factor C subunit 3"/>
    <property type="match status" value="1"/>
</dbReference>
<protein>
    <recommendedName>
        <fullName evidence="7">Replication factor C subunit 5</fullName>
    </recommendedName>
</protein>
<dbReference type="Proteomes" id="UP000053201">
    <property type="component" value="Unassembled WGS sequence"/>
</dbReference>
<dbReference type="EMBL" id="KQ257456">
    <property type="protein sequence ID" value="KND00379.1"/>
    <property type="molecule type" value="Genomic_DNA"/>
</dbReference>
<evidence type="ECO:0000256" key="6">
    <source>
        <dbReference type="ARBA" id="ARBA00023242"/>
    </source>
</evidence>
<accession>A0A0L0HHT2</accession>
<comment type="subcellular location">
    <subcellularLocation>
        <location evidence="1">Nucleus</location>
    </subcellularLocation>
</comment>
<organism evidence="9 10">
    <name type="scientific">Spizellomyces punctatus (strain DAOM BR117)</name>
    <dbReference type="NCBI Taxonomy" id="645134"/>
    <lineage>
        <taxon>Eukaryota</taxon>
        <taxon>Fungi</taxon>
        <taxon>Fungi incertae sedis</taxon>
        <taxon>Chytridiomycota</taxon>
        <taxon>Chytridiomycota incertae sedis</taxon>
        <taxon>Chytridiomycetes</taxon>
        <taxon>Spizellomycetales</taxon>
        <taxon>Spizellomycetaceae</taxon>
        <taxon>Spizellomyces</taxon>
    </lineage>
</organism>
<dbReference type="STRING" id="645134.A0A0L0HHT2"/>
<evidence type="ECO:0000313" key="9">
    <source>
        <dbReference type="EMBL" id="KND00379.1"/>
    </source>
</evidence>
<dbReference type="FunCoup" id="A0A0L0HHT2">
    <property type="interactions" value="541"/>
</dbReference>
<dbReference type="Gene3D" id="1.10.8.60">
    <property type="match status" value="1"/>
</dbReference>
<dbReference type="GO" id="GO:0031390">
    <property type="term" value="C:Ctf18 RFC-like complex"/>
    <property type="evidence" value="ECO:0007669"/>
    <property type="project" value="TreeGrafter"/>
</dbReference>
<dbReference type="GeneID" id="27688135"/>
<dbReference type="FunFam" id="3.40.50.300:FF:000136">
    <property type="entry name" value="Replication factor C subunit 5"/>
    <property type="match status" value="1"/>
</dbReference>
<keyword evidence="5" id="KW-0067">ATP-binding</keyword>
<dbReference type="GO" id="GO:0003689">
    <property type="term" value="F:DNA clamp loader activity"/>
    <property type="evidence" value="ECO:0007669"/>
    <property type="project" value="TreeGrafter"/>
</dbReference>
<dbReference type="Gene3D" id="1.20.272.10">
    <property type="match status" value="1"/>
</dbReference>
<evidence type="ECO:0000256" key="5">
    <source>
        <dbReference type="ARBA" id="ARBA00022840"/>
    </source>
</evidence>
<feature type="domain" description="AAA+ ATPase" evidence="8">
    <location>
        <begin position="34"/>
        <end position="187"/>
    </location>
</feature>
<dbReference type="InterPro" id="IPR050238">
    <property type="entry name" value="DNA_Rep/Repair_Clamp_Loader"/>
</dbReference>
<evidence type="ECO:0000256" key="7">
    <source>
        <dbReference type="ARBA" id="ARBA00070185"/>
    </source>
</evidence>
<keyword evidence="4" id="KW-0547">Nucleotide-binding</keyword>
<dbReference type="GO" id="GO:0006271">
    <property type="term" value="P:DNA strand elongation involved in DNA replication"/>
    <property type="evidence" value="ECO:0007669"/>
    <property type="project" value="UniProtKB-ARBA"/>
</dbReference>
<proteinExistence type="inferred from homology"/>
<dbReference type="SMART" id="SM00382">
    <property type="entry name" value="AAA"/>
    <property type="match status" value="1"/>
</dbReference>
<dbReference type="GO" id="GO:0031391">
    <property type="term" value="C:Elg1 RFC-like complex"/>
    <property type="evidence" value="ECO:0007669"/>
    <property type="project" value="TreeGrafter"/>
</dbReference>
<dbReference type="OMA" id="LKADIMH"/>
<evidence type="ECO:0000256" key="1">
    <source>
        <dbReference type="ARBA" id="ARBA00004123"/>
    </source>
</evidence>
<evidence type="ECO:0000259" key="8">
    <source>
        <dbReference type="SMART" id="SM00382"/>
    </source>
</evidence>
<evidence type="ECO:0000256" key="2">
    <source>
        <dbReference type="ARBA" id="ARBA00005378"/>
    </source>
</evidence>
<keyword evidence="3" id="KW-0235">DNA replication</keyword>